<proteinExistence type="predicted"/>
<reference evidence="2" key="2">
    <citation type="submission" date="2022-01" db="EMBL/GenBank/DDBJ databases">
        <authorList>
            <person name="Yamashiro T."/>
            <person name="Shiraishi A."/>
            <person name="Satake H."/>
            <person name="Nakayama K."/>
        </authorList>
    </citation>
    <scope>NUCLEOTIDE SEQUENCE</scope>
</reference>
<gene>
    <name evidence="2" type="ORF">Tco_0823278</name>
</gene>
<feature type="region of interest" description="Disordered" evidence="1">
    <location>
        <begin position="60"/>
        <end position="85"/>
    </location>
</feature>
<dbReference type="Proteomes" id="UP001151760">
    <property type="component" value="Unassembled WGS sequence"/>
</dbReference>
<evidence type="ECO:0000256" key="1">
    <source>
        <dbReference type="SAM" id="MobiDB-lite"/>
    </source>
</evidence>
<evidence type="ECO:0000313" key="3">
    <source>
        <dbReference type="Proteomes" id="UP001151760"/>
    </source>
</evidence>
<sequence>MPRIKKVGDARLTLSFIPPPLIVTAAVAATVVDGTFSALVLGAGIEHVIQSLFADPASPSVAGPDPAGPSNPRGTELSADAFYIS</sequence>
<keyword evidence="3" id="KW-1185">Reference proteome</keyword>
<accession>A0ABQ5AME8</accession>
<reference evidence="2" key="1">
    <citation type="journal article" date="2022" name="Int. J. Mol. Sci.">
        <title>Draft Genome of Tanacetum Coccineum: Genomic Comparison of Closely Related Tanacetum-Family Plants.</title>
        <authorList>
            <person name="Yamashiro T."/>
            <person name="Shiraishi A."/>
            <person name="Nakayama K."/>
            <person name="Satake H."/>
        </authorList>
    </citation>
    <scope>NUCLEOTIDE SEQUENCE</scope>
</reference>
<protein>
    <submittedName>
        <fullName evidence="2">Uncharacterized protein</fullName>
    </submittedName>
</protein>
<evidence type="ECO:0000313" key="2">
    <source>
        <dbReference type="EMBL" id="GJT02109.1"/>
    </source>
</evidence>
<comment type="caution">
    <text evidence="2">The sequence shown here is derived from an EMBL/GenBank/DDBJ whole genome shotgun (WGS) entry which is preliminary data.</text>
</comment>
<name>A0ABQ5AME8_9ASTR</name>
<dbReference type="EMBL" id="BQNB010012322">
    <property type="protein sequence ID" value="GJT02109.1"/>
    <property type="molecule type" value="Genomic_DNA"/>
</dbReference>
<organism evidence="2 3">
    <name type="scientific">Tanacetum coccineum</name>
    <dbReference type="NCBI Taxonomy" id="301880"/>
    <lineage>
        <taxon>Eukaryota</taxon>
        <taxon>Viridiplantae</taxon>
        <taxon>Streptophyta</taxon>
        <taxon>Embryophyta</taxon>
        <taxon>Tracheophyta</taxon>
        <taxon>Spermatophyta</taxon>
        <taxon>Magnoliopsida</taxon>
        <taxon>eudicotyledons</taxon>
        <taxon>Gunneridae</taxon>
        <taxon>Pentapetalae</taxon>
        <taxon>asterids</taxon>
        <taxon>campanulids</taxon>
        <taxon>Asterales</taxon>
        <taxon>Asteraceae</taxon>
        <taxon>Asteroideae</taxon>
        <taxon>Anthemideae</taxon>
        <taxon>Anthemidinae</taxon>
        <taxon>Tanacetum</taxon>
    </lineage>
</organism>